<evidence type="ECO:0000313" key="2">
    <source>
        <dbReference type="EMBL" id="TNN27767.1"/>
    </source>
</evidence>
<protein>
    <submittedName>
        <fullName evidence="2">Uncharacterized protein</fullName>
    </submittedName>
</protein>
<comment type="caution">
    <text evidence="2">The sequence shown here is derived from an EMBL/GenBank/DDBJ whole genome shotgun (WGS) entry which is preliminary data.</text>
</comment>
<reference evidence="2 3" key="1">
    <citation type="submission" date="2019-03" db="EMBL/GenBank/DDBJ databases">
        <title>First draft genome of Liparis tanakae, snailfish: a comprehensive survey of snailfish specific genes.</title>
        <authorList>
            <person name="Kim W."/>
            <person name="Song I."/>
            <person name="Jeong J.-H."/>
            <person name="Kim D."/>
            <person name="Kim S."/>
            <person name="Ryu S."/>
            <person name="Song J.Y."/>
            <person name="Lee S.K."/>
        </authorList>
    </citation>
    <scope>NUCLEOTIDE SEQUENCE [LARGE SCALE GENOMIC DNA]</scope>
    <source>
        <tissue evidence="2">Muscle</tissue>
    </source>
</reference>
<keyword evidence="3" id="KW-1185">Reference proteome</keyword>
<sequence>MCFFKSRRSAEAEGDRESGLHAASHGPRPCAAAPWTLASQLQLYGRKVRHAGSSGWLSSVGNNRRINLFVVFLLPNAKNRKRAAGARVHPPLGRLVLTCDGFCSRHRSLLSEGMKSGKRRVVELLIFKWSDFKLNE</sequence>
<accession>A0A4Z2EFP8</accession>
<proteinExistence type="predicted"/>
<gene>
    <name evidence="2" type="ORF">EYF80_062085</name>
</gene>
<dbReference type="EMBL" id="SRLO01007766">
    <property type="protein sequence ID" value="TNN27767.1"/>
    <property type="molecule type" value="Genomic_DNA"/>
</dbReference>
<dbReference type="Proteomes" id="UP000314294">
    <property type="component" value="Unassembled WGS sequence"/>
</dbReference>
<feature type="region of interest" description="Disordered" evidence="1">
    <location>
        <begin position="1"/>
        <end position="25"/>
    </location>
</feature>
<evidence type="ECO:0000256" key="1">
    <source>
        <dbReference type="SAM" id="MobiDB-lite"/>
    </source>
</evidence>
<feature type="compositionally biased region" description="Basic and acidic residues" evidence="1">
    <location>
        <begin position="8"/>
        <end position="19"/>
    </location>
</feature>
<dbReference type="AlphaFoldDB" id="A0A4Z2EFP8"/>
<organism evidence="2 3">
    <name type="scientific">Liparis tanakae</name>
    <name type="common">Tanaka's snailfish</name>
    <dbReference type="NCBI Taxonomy" id="230148"/>
    <lineage>
        <taxon>Eukaryota</taxon>
        <taxon>Metazoa</taxon>
        <taxon>Chordata</taxon>
        <taxon>Craniata</taxon>
        <taxon>Vertebrata</taxon>
        <taxon>Euteleostomi</taxon>
        <taxon>Actinopterygii</taxon>
        <taxon>Neopterygii</taxon>
        <taxon>Teleostei</taxon>
        <taxon>Neoteleostei</taxon>
        <taxon>Acanthomorphata</taxon>
        <taxon>Eupercaria</taxon>
        <taxon>Perciformes</taxon>
        <taxon>Cottioidei</taxon>
        <taxon>Cottales</taxon>
        <taxon>Liparidae</taxon>
        <taxon>Liparis</taxon>
    </lineage>
</organism>
<evidence type="ECO:0000313" key="3">
    <source>
        <dbReference type="Proteomes" id="UP000314294"/>
    </source>
</evidence>
<name>A0A4Z2EFP8_9TELE</name>